<evidence type="ECO:0000313" key="3">
    <source>
        <dbReference type="Proteomes" id="UP001417504"/>
    </source>
</evidence>
<sequence>MLALAMVLSWILLLTSNVASASHLDVWSGPGCNNRAERYSDCGCSNISLHGGYEFSFSGRPAAMYMHTGCRGDSVARFNGIARNCNPFPWMSIRSDVVNGSHLDVWSGPGCNNKAERYIVCGCSNIKLHGGWAFSFNGPPAAMYNRRDCKGVSVRRLNGNARNCNPFSWQSMFIQC</sequence>
<proteinExistence type="predicted"/>
<gene>
    <name evidence="2" type="ORF">Sjap_004811</name>
</gene>
<comment type="caution">
    <text evidence="2">The sequence shown here is derived from an EMBL/GenBank/DDBJ whole genome shotgun (WGS) entry which is preliminary data.</text>
</comment>
<dbReference type="InterPro" id="IPR015791">
    <property type="entry name" value="Antimic/Inh_G_crystallin-like"/>
</dbReference>
<dbReference type="GO" id="GO:0006952">
    <property type="term" value="P:defense response"/>
    <property type="evidence" value="ECO:0007669"/>
    <property type="project" value="InterPro"/>
</dbReference>
<reference evidence="2 3" key="1">
    <citation type="submission" date="2024-01" db="EMBL/GenBank/DDBJ databases">
        <title>Genome assemblies of Stephania.</title>
        <authorList>
            <person name="Yang L."/>
        </authorList>
    </citation>
    <scope>NUCLEOTIDE SEQUENCE [LARGE SCALE GENOMIC DNA]</scope>
    <source>
        <strain evidence="2">QJT</strain>
        <tissue evidence="2">Leaf</tissue>
    </source>
</reference>
<keyword evidence="1" id="KW-0732">Signal</keyword>
<dbReference type="Proteomes" id="UP001417504">
    <property type="component" value="Unassembled WGS sequence"/>
</dbReference>
<name>A0AAP0PHB8_9MAGN</name>
<evidence type="ECO:0000256" key="1">
    <source>
        <dbReference type="SAM" id="SignalP"/>
    </source>
</evidence>
<feature type="signal peptide" evidence="1">
    <location>
        <begin position="1"/>
        <end position="21"/>
    </location>
</feature>
<accession>A0AAP0PHB8</accession>
<dbReference type="Gene3D" id="2.60.20.30">
    <property type="match status" value="2"/>
</dbReference>
<dbReference type="AlphaFoldDB" id="A0AAP0PHB8"/>
<dbReference type="InterPro" id="IPR015201">
    <property type="entry name" value="Antimicrobial_MiAMP1"/>
</dbReference>
<feature type="chain" id="PRO_5042990592" evidence="1">
    <location>
        <begin position="22"/>
        <end position="176"/>
    </location>
</feature>
<dbReference type="EMBL" id="JBBNAE010000002">
    <property type="protein sequence ID" value="KAK9144908.1"/>
    <property type="molecule type" value="Genomic_DNA"/>
</dbReference>
<protein>
    <submittedName>
        <fullName evidence="2">Uncharacterized protein</fullName>
    </submittedName>
</protein>
<dbReference type="SUPFAM" id="SSF49695">
    <property type="entry name" value="gamma-Crystallin-like"/>
    <property type="match status" value="2"/>
</dbReference>
<keyword evidence="3" id="KW-1185">Reference proteome</keyword>
<evidence type="ECO:0000313" key="2">
    <source>
        <dbReference type="EMBL" id="KAK9144908.1"/>
    </source>
</evidence>
<dbReference type="Pfam" id="PF09117">
    <property type="entry name" value="MiAMP1"/>
    <property type="match status" value="2"/>
</dbReference>
<organism evidence="2 3">
    <name type="scientific">Stephania japonica</name>
    <dbReference type="NCBI Taxonomy" id="461633"/>
    <lineage>
        <taxon>Eukaryota</taxon>
        <taxon>Viridiplantae</taxon>
        <taxon>Streptophyta</taxon>
        <taxon>Embryophyta</taxon>
        <taxon>Tracheophyta</taxon>
        <taxon>Spermatophyta</taxon>
        <taxon>Magnoliopsida</taxon>
        <taxon>Ranunculales</taxon>
        <taxon>Menispermaceae</taxon>
        <taxon>Menispermoideae</taxon>
        <taxon>Cissampelideae</taxon>
        <taxon>Stephania</taxon>
    </lineage>
</organism>
<dbReference type="GO" id="GO:0045926">
    <property type="term" value="P:negative regulation of growth"/>
    <property type="evidence" value="ECO:0007669"/>
    <property type="project" value="InterPro"/>
</dbReference>
<dbReference type="InterPro" id="IPR011024">
    <property type="entry name" value="G_crystallin-like"/>
</dbReference>